<sequence length="62" mass="6708">MMTFQNPDGEVTVSIPAIEDYVRKIANDMHDVKDVRAHVSVSKRGINVVTAVSINAGANIPD</sequence>
<dbReference type="EMBL" id="BARS01004464">
    <property type="protein sequence ID" value="GAF78637.1"/>
    <property type="molecule type" value="Genomic_DNA"/>
</dbReference>
<organism evidence="1">
    <name type="scientific">marine sediment metagenome</name>
    <dbReference type="NCBI Taxonomy" id="412755"/>
    <lineage>
        <taxon>unclassified sequences</taxon>
        <taxon>metagenomes</taxon>
        <taxon>ecological metagenomes</taxon>
    </lineage>
</organism>
<name>X0SRW9_9ZZZZ</name>
<proteinExistence type="predicted"/>
<dbReference type="AlphaFoldDB" id="X0SRW9"/>
<protein>
    <submittedName>
        <fullName evidence="1">Uncharacterized protein</fullName>
    </submittedName>
</protein>
<evidence type="ECO:0000313" key="1">
    <source>
        <dbReference type="EMBL" id="GAF78637.1"/>
    </source>
</evidence>
<gene>
    <name evidence="1" type="ORF">S01H1_08727</name>
</gene>
<reference evidence="1" key="1">
    <citation type="journal article" date="2014" name="Front. Microbiol.">
        <title>High frequency of phylogenetically diverse reductive dehalogenase-homologous genes in deep subseafloor sedimentary metagenomes.</title>
        <authorList>
            <person name="Kawai M."/>
            <person name="Futagami T."/>
            <person name="Toyoda A."/>
            <person name="Takaki Y."/>
            <person name="Nishi S."/>
            <person name="Hori S."/>
            <person name="Arai W."/>
            <person name="Tsubouchi T."/>
            <person name="Morono Y."/>
            <person name="Uchiyama I."/>
            <person name="Ito T."/>
            <person name="Fujiyama A."/>
            <person name="Inagaki F."/>
            <person name="Takami H."/>
        </authorList>
    </citation>
    <scope>NUCLEOTIDE SEQUENCE</scope>
    <source>
        <strain evidence="1">Expedition CK06-06</strain>
    </source>
</reference>
<comment type="caution">
    <text evidence="1">The sequence shown here is derived from an EMBL/GenBank/DDBJ whole genome shotgun (WGS) entry which is preliminary data.</text>
</comment>
<accession>X0SRW9</accession>
<feature type="non-terminal residue" evidence="1">
    <location>
        <position position="62"/>
    </location>
</feature>